<gene>
    <name evidence="1" type="ORF">Tco_0654314</name>
</gene>
<evidence type="ECO:0000313" key="1">
    <source>
        <dbReference type="EMBL" id="GJS59530.1"/>
    </source>
</evidence>
<dbReference type="Proteomes" id="UP001151760">
    <property type="component" value="Unassembled WGS sequence"/>
</dbReference>
<organism evidence="1 2">
    <name type="scientific">Tanacetum coccineum</name>
    <dbReference type="NCBI Taxonomy" id="301880"/>
    <lineage>
        <taxon>Eukaryota</taxon>
        <taxon>Viridiplantae</taxon>
        <taxon>Streptophyta</taxon>
        <taxon>Embryophyta</taxon>
        <taxon>Tracheophyta</taxon>
        <taxon>Spermatophyta</taxon>
        <taxon>Magnoliopsida</taxon>
        <taxon>eudicotyledons</taxon>
        <taxon>Gunneridae</taxon>
        <taxon>Pentapetalae</taxon>
        <taxon>asterids</taxon>
        <taxon>campanulids</taxon>
        <taxon>Asterales</taxon>
        <taxon>Asteraceae</taxon>
        <taxon>Asteroideae</taxon>
        <taxon>Anthemideae</taxon>
        <taxon>Anthemidinae</taxon>
        <taxon>Tanacetum</taxon>
    </lineage>
</organism>
<reference evidence="1" key="1">
    <citation type="journal article" date="2022" name="Int. J. Mol. Sci.">
        <title>Draft Genome of Tanacetum Coccineum: Genomic Comparison of Closely Related Tanacetum-Family Plants.</title>
        <authorList>
            <person name="Yamashiro T."/>
            <person name="Shiraishi A."/>
            <person name="Nakayama K."/>
            <person name="Satake H."/>
        </authorList>
    </citation>
    <scope>NUCLEOTIDE SEQUENCE</scope>
</reference>
<reference evidence="1" key="2">
    <citation type="submission" date="2022-01" db="EMBL/GenBank/DDBJ databases">
        <authorList>
            <person name="Yamashiro T."/>
            <person name="Shiraishi A."/>
            <person name="Satake H."/>
            <person name="Nakayama K."/>
        </authorList>
    </citation>
    <scope>NUCLEOTIDE SEQUENCE</scope>
</reference>
<comment type="caution">
    <text evidence="1">The sequence shown here is derived from an EMBL/GenBank/DDBJ whole genome shotgun (WGS) entry which is preliminary data.</text>
</comment>
<evidence type="ECO:0000313" key="2">
    <source>
        <dbReference type="Proteomes" id="UP001151760"/>
    </source>
</evidence>
<sequence length="129" mass="14500">MEVNVCDVIDFGSDPFMCSELTKTIHDNTSLNSQDVETSPIQNDPDTVVPEDVEPSHTQHIPTIPTAGMKFDTEDKLYDYFTACAYKVGFGLRRSSVRNELKVVEVTMLLDVIKEGYIRALSLNLRGRD</sequence>
<accession>A0ABQ4X3R8</accession>
<dbReference type="EMBL" id="BQNB010009156">
    <property type="protein sequence ID" value="GJS59530.1"/>
    <property type="molecule type" value="Genomic_DNA"/>
</dbReference>
<protein>
    <submittedName>
        <fullName evidence="1">Uncharacterized protein</fullName>
    </submittedName>
</protein>
<name>A0ABQ4X3R8_9ASTR</name>
<keyword evidence="2" id="KW-1185">Reference proteome</keyword>
<proteinExistence type="predicted"/>